<dbReference type="Pfam" id="PF07669">
    <property type="entry name" value="Eco57I"/>
    <property type="match status" value="1"/>
</dbReference>
<organism evidence="11 12">
    <name type="scientific">Oceanipulchritudo coccoides</name>
    <dbReference type="NCBI Taxonomy" id="2706888"/>
    <lineage>
        <taxon>Bacteria</taxon>
        <taxon>Pseudomonadati</taxon>
        <taxon>Verrucomicrobiota</taxon>
        <taxon>Opitutia</taxon>
        <taxon>Puniceicoccales</taxon>
        <taxon>Oceanipulchritudinaceae</taxon>
        <taxon>Oceanipulchritudo</taxon>
    </lineage>
</organism>
<dbReference type="GO" id="GO:0009307">
    <property type="term" value="P:DNA restriction-modification system"/>
    <property type="evidence" value="ECO:0007669"/>
    <property type="project" value="UniProtKB-KW"/>
</dbReference>
<evidence type="ECO:0000313" key="12">
    <source>
        <dbReference type="Proteomes" id="UP000478417"/>
    </source>
</evidence>
<dbReference type="EC" id="2.1.1.72" evidence="1"/>
<keyword evidence="4" id="KW-0949">S-adenosyl-L-methionine</keyword>
<evidence type="ECO:0000259" key="9">
    <source>
        <dbReference type="Pfam" id="PF07669"/>
    </source>
</evidence>
<dbReference type="PANTHER" id="PTHR33841">
    <property type="entry name" value="DNA METHYLTRANSFERASE YEEA-RELATED"/>
    <property type="match status" value="1"/>
</dbReference>
<feature type="domain" description="Restriction endonuclease type I HsdR N-terminal" evidence="8">
    <location>
        <begin position="26"/>
        <end position="134"/>
    </location>
</feature>
<dbReference type="Gene3D" id="3.40.50.150">
    <property type="entry name" value="Vaccinia Virus protein VP39"/>
    <property type="match status" value="1"/>
</dbReference>
<evidence type="ECO:0000256" key="1">
    <source>
        <dbReference type="ARBA" id="ARBA00011900"/>
    </source>
</evidence>
<keyword evidence="2 11" id="KW-0489">Methyltransferase</keyword>
<dbReference type="GO" id="GO:0003677">
    <property type="term" value="F:DNA binding"/>
    <property type="evidence" value="ECO:0007669"/>
    <property type="project" value="UniProtKB-KW"/>
</dbReference>
<dbReference type="InterPro" id="IPR050953">
    <property type="entry name" value="N4_N6_ade-DNA_methylase"/>
</dbReference>
<dbReference type="InterPro" id="IPR029063">
    <property type="entry name" value="SAM-dependent_MTases_sf"/>
</dbReference>
<dbReference type="RefSeq" id="WP_163962790.1">
    <property type="nucleotide sequence ID" value="NZ_JAAGNX010000001.1"/>
</dbReference>
<dbReference type="PANTHER" id="PTHR33841:SF1">
    <property type="entry name" value="DNA METHYLTRANSFERASE A"/>
    <property type="match status" value="1"/>
</dbReference>
<dbReference type="Pfam" id="PF12950">
    <property type="entry name" value="TaqI_C"/>
    <property type="match status" value="1"/>
</dbReference>
<dbReference type="GO" id="GO:0009007">
    <property type="term" value="F:site-specific DNA-methyltransferase (adenine-specific) activity"/>
    <property type="evidence" value="ECO:0007669"/>
    <property type="project" value="UniProtKB-EC"/>
</dbReference>
<dbReference type="EMBL" id="JAAGNX010000001">
    <property type="protein sequence ID" value="NDV61657.1"/>
    <property type="molecule type" value="Genomic_DNA"/>
</dbReference>
<keyword evidence="12" id="KW-1185">Reference proteome</keyword>
<evidence type="ECO:0000256" key="5">
    <source>
        <dbReference type="ARBA" id="ARBA00022747"/>
    </source>
</evidence>
<feature type="domain" description="Type II methyltransferase M.TaqI-like" evidence="9">
    <location>
        <begin position="478"/>
        <end position="667"/>
    </location>
</feature>
<evidence type="ECO:0000256" key="4">
    <source>
        <dbReference type="ARBA" id="ARBA00022691"/>
    </source>
</evidence>
<dbReference type="InterPro" id="IPR011639">
    <property type="entry name" value="MethylTrfase_TaqI-like_dom"/>
</dbReference>
<dbReference type="InterPro" id="IPR025931">
    <property type="entry name" value="TaqI_C"/>
</dbReference>
<keyword evidence="5" id="KW-0680">Restriction system</keyword>
<evidence type="ECO:0000256" key="7">
    <source>
        <dbReference type="ARBA" id="ARBA00047942"/>
    </source>
</evidence>
<keyword evidence="6" id="KW-0238">DNA-binding</keyword>
<evidence type="ECO:0000256" key="2">
    <source>
        <dbReference type="ARBA" id="ARBA00022603"/>
    </source>
</evidence>
<sequence length="1020" mass="116849">MPPPEAIHKLVENFSTHIEHYKSSGYNETELRREYLDPFWKALGWDIDNEQGYADAYKDVIHEDAIKVGGYTKAPDYCFRIGGTRKFFLEAKKPSVSIKSDDKPAYQLRRYAWSAKLPLSVLSDFEELAVYDTRIRPYPKDGPAKARTFFCTYEDYIEKWDEIAAIFSREAVLKGSFDKYADTSKKKRGTAEVDDAFLEEIERWRDVLARNFALRNPNLSVRDLNYAVQKTIDRIIFLRICEDRGTEDYGRLNILQNGKNAWPRLNELFRRADERYNSGLFHFSEEKNRNDAPDRLTPGLALDDKVLKDIIKHLYYPDSPYEFSVLPADILGQVYEQFLGKTIRLTGSHQAKIEEKPEVRKAGGVYYTPTYIVDYIVANTLGCLLNGDEPNNKRPIPVSQAAKLKVCDPACGSGSFLIVAYQYLLDWHRDQYTLDPETGEEDEGKIKRHSAGKNPNIYQANGGGWKLTTPERKRILLNNIYGVDIDSQAVEVTKLSLLLKVLEGETQQQLQRDFISERQRILPDLGDNIQCGNSLIGPDFYEDEQLQLLEDEAKYRINVFDWESAFPVVFNQGGFDCVIGNPPYVRMELFKEVKIYLRSRYKCHDERSDLYAYFMEKGHNLLSPSGRFGFIVSNKFLRAAYGTPLRRFLLGNFKPSIIADFAGKKVFKGATVRTVSYISSKDDLNNFDYVPVPDTETFNLINSGSIDYCAWASDNKIQLNIDHLGSQPWTLSNPRISALMDRVSNLLPSLGEYAKGLVGMGIKSGCNQAFLISSEVREKLISENGKCAEVIKPFVNGREIRRYELNPKETFLLYMHHGIDTSNLSNLLEYLKPFKDKLESRATKQAWYELQQPQLKYSNLLEQPKIIFPDMAVSPRFMLDEDGYYTANTAYFIAKADKFLLGILNSKLGYTIFKELCAGLEGGNETYLRFFGQYLEKFPIRPIDFDNPDDVARHDKMVSLVERMLALHEQRTGESNPNTLKQIETQITGTDRQIDRLVYELYGLTSDEIQLVEQGATGNG</sequence>
<dbReference type="PROSITE" id="PS00092">
    <property type="entry name" value="N6_MTASE"/>
    <property type="match status" value="1"/>
</dbReference>
<evidence type="ECO:0000256" key="6">
    <source>
        <dbReference type="ARBA" id="ARBA00023125"/>
    </source>
</evidence>
<dbReference type="GO" id="GO:0032259">
    <property type="term" value="P:methylation"/>
    <property type="evidence" value="ECO:0007669"/>
    <property type="project" value="UniProtKB-KW"/>
</dbReference>
<evidence type="ECO:0000259" key="8">
    <source>
        <dbReference type="Pfam" id="PF04313"/>
    </source>
</evidence>
<dbReference type="Pfam" id="PF04313">
    <property type="entry name" value="HSDR_N"/>
    <property type="match status" value="1"/>
</dbReference>
<evidence type="ECO:0000256" key="3">
    <source>
        <dbReference type="ARBA" id="ARBA00022679"/>
    </source>
</evidence>
<evidence type="ECO:0000259" key="10">
    <source>
        <dbReference type="Pfam" id="PF12950"/>
    </source>
</evidence>
<accession>A0A6B2M0U4</accession>
<dbReference type="PRINTS" id="PR00507">
    <property type="entry name" value="N12N6MTFRASE"/>
</dbReference>
<dbReference type="SUPFAM" id="SSF53335">
    <property type="entry name" value="S-adenosyl-L-methionine-dependent methyltransferases"/>
    <property type="match status" value="1"/>
</dbReference>
<dbReference type="AlphaFoldDB" id="A0A6B2M0U4"/>
<dbReference type="InterPro" id="IPR007409">
    <property type="entry name" value="Restrct_endonuc_type1_HsdR_N"/>
</dbReference>
<comment type="catalytic activity">
    <reaction evidence="7">
        <text>a 2'-deoxyadenosine in DNA + S-adenosyl-L-methionine = an N(6)-methyl-2'-deoxyadenosine in DNA + S-adenosyl-L-homocysteine + H(+)</text>
        <dbReference type="Rhea" id="RHEA:15197"/>
        <dbReference type="Rhea" id="RHEA-COMP:12418"/>
        <dbReference type="Rhea" id="RHEA-COMP:12419"/>
        <dbReference type="ChEBI" id="CHEBI:15378"/>
        <dbReference type="ChEBI" id="CHEBI:57856"/>
        <dbReference type="ChEBI" id="CHEBI:59789"/>
        <dbReference type="ChEBI" id="CHEBI:90615"/>
        <dbReference type="ChEBI" id="CHEBI:90616"/>
        <dbReference type="EC" id="2.1.1.72"/>
    </reaction>
</comment>
<dbReference type="InterPro" id="IPR002052">
    <property type="entry name" value="DNA_methylase_N6_adenine_CS"/>
</dbReference>
<gene>
    <name evidence="11" type="ORF">G0Q06_04260</name>
</gene>
<dbReference type="Proteomes" id="UP000478417">
    <property type="component" value="Unassembled WGS sequence"/>
</dbReference>
<evidence type="ECO:0000313" key="11">
    <source>
        <dbReference type="EMBL" id="NDV61657.1"/>
    </source>
</evidence>
<reference evidence="11 12" key="1">
    <citation type="submission" date="2020-02" db="EMBL/GenBank/DDBJ databases">
        <title>Albibacoteraceae fam. nov., the first described family within the subdivision 4 Verrucomicrobia.</title>
        <authorList>
            <person name="Xi F."/>
        </authorList>
    </citation>
    <scope>NUCLEOTIDE SEQUENCE [LARGE SCALE GENOMIC DNA]</scope>
    <source>
        <strain evidence="11 12">CK1056</strain>
    </source>
</reference>
<proteinExistence type="predicted"/>
<comment type="caution">
    <text evidence="11">The sequence shown here is derived from an EMBL/GenBank/DDBJ whole genome shotgun (WGS) entry which is preliminary data.</text>
</comment>
<name>A0A6B2M0U4_9BACT</name>
<protein>
    <recommendedName>
        <fullName evidence="1">site-specific DNA-methyltransferase (adenine-specific)</fullName>
        <ecNumber evidence="1">2.1.1.72</ecNumber>
    </recommendedName>
</protein>
<keyword evidence="3" id="KW-0808">Transferase</keyword>
<feature type="domain" description="TaqI-like C-terminal specificity" evidence="10">
    <location>
        <begin position="793"/>
        <end position="940"/>
    </location>
</feature>